<dbReference type="RefSeq" id="WP_186740718.1">
    <property type="nucleotide sequence ID" value="NZ_CP060394.1"/>
</dbReference>
<feature type="transmembrane region" description="Helical" evidence="1">
    <location>
        <begin position="52"/>
        <end position="71"/>
    </location>
</feature>
<proteinExistence type="predicted"/>
<evidence type="ECO:0000313" key="2">
    <source>
        <dbReference type="EMBL" id="QNI30680.1"/>
    </source>
</evidence>
<evidence type="ECO:0000256" key="1">
    <source>
        <dbReference type="SAM" id="Phobius"/>
    </source>
</evidence>
<organism evidence="2 3">
    <name type="scientific">Alloacidobacterium dinghuense</name>
    <dbReference type="NCBI Taxonomy" id="2763107"/>
    <lineage>
        <taxon>Bacteria</taxon>
        <taxon>Pseudomonadati</taxon>
        <taxon>Acidobacteriota</taxon>
        <taxon>Terriglobia</taxon>
        <taxon>Terriglobales</taxon>
        <taxon>Acidobacteriaceae</taxon>
        <taxon>Alloacidobacterium</taxon>
    </lineage>
</organism>
<keyword evidence="1" id="KW-0472">Membrane</keyword>
<feature type="transmembrane region" description="Helical" evidence="1">
    <location>
        <begin position="123"/>
        <end position="147"/>
    </location>
</feature>
<evidence type="ECO:0000313" key="3">
    <source>
        <dbReference type="Proteomes" id="UP000515312"/>
    </source>
</evidence>
<sequence length="173" mass="19494">MAIPRRTVRQVIIEETKKFLVVAFYLWVIFALLVEYKSVILAEENVSIETRGLALINALALGKIIVLAQAFHLGEMAEDVPLIYPTLLKSALFSILLAIFKILEVGIVGLFHHRPFTQSITEIAGGTLKGIICVTLIMFVVLIPFFAYAEVRRVLGQDQLRHLFLHRRPVQAD</sequence>
<reference evidence="2 3" key="1">
    <citation type="submission" date="2020-08" db="EMBL/GenBank/DDBJ databases">
        <title>Edaphobacter telluris sp. nov. and Acidobacterium dinghuensis sp. nov., two acidobacteria isolated from forest soil.</title>
        <authorList>
            <person name="Fu J."/>
            <person name="Qiu L."/>
        </authorList>
    </citation>
    <scope>NUCLEOTIDE SEQUENCE [LARGE SCALE GENOMIC DNA]</scope>
    <source>
        <strain evidence="2">4Y35</strain>
    </source>
</reference>
<dbReference type="Proteomes" id="UP000515312">
    <property type="component" value="Chromosome"/>
</dbReference>
<accession>A0A7G8BDR0</accession>
<keyword evidence="3" id="KW-1185">Reference proteome</keyword>
<feature type="transmembrane region" description="Helical" evidence="1">
    <location>
        <begin position="20"/>
        <end position="40"/>
    </location>
</feature>
<gene>
    <name evidence="2" type="ORF">H7849_16270</name>
</gene>
<dbReference type="KEGG" id="adin:H7849_16270"/>
<keyword evidence="1" id="KW-1133">Transmembrane helix</keyword>
<name>A0A7G8BDR0_9BACT</name>
<protein>
    <submittedName>
        <fullName evidence="2">Uncharacterized protein</fullName>
    </submittedName>
</protein>
<dbReference type="AlphaFoldDB" id="A0A7G8BDR0"/>
<keyword evidence="1" id="KW-0812">Transmembrane</keyword>
<dbReference type="EMBL" id="CP060394">
    <property type="protein sequence ID" value="QNI30680.1"/>
    <property type="molecule type" value="Genomic_DNA"/>
</dbReference>
<feature type="transmembrane region" description="Helical" evidence="1">
    <location>
        <begin position="91"/>
        <end position="111"/>
    </location>
</feature>